<dbReference type="InParanoid" id="B2A5T2"/>
<keyword evidence="2" id="KW-1185">Reference proteome</keyword>
<proteinExistence type="predicted"/>
<gene>
    <name evidence="1" type="ordered locus">Nther_0429</name>
</gene>
<sequence>MEFLIIGLIVIGIIIYFIRQKSSVTSKENQLRKKCKALLNLPPEEADDTLDRLIERQKEKHPGKSEEWYLDKILYDLEKDK</sequence>
<evidence type="ECO:0000313" key="1">
    <source>
        <dbReference type="EMBL" id="ACB84025.1"/>
    </source>
</evidence>
<evidence type="ECO:0000313" key="2">
    <source>
        <dbReference type="Proteomes" id="UP000001683"/>
    </source>
</evidence>
<reference evidence="1 2" key="2">
    <citation type="journal article" date="2011" name="J. Bacteriol.">
        <title>Complete genome sequence of the anaerobic, halophilic alkalithermophile Natranaerobius thermophilus JW/NM-WN-LF.</title>
        <authorList>
            <person name="Zhao B."/>
            <person name="Mesbah N.M."/>
            <person name="Dalin E."/>
            <person name="Goodwin L."/>
            <person name="Nolan M."/>
            <person name="Pitluck S."/>
            <person name="Chertkov O."/>
            <person name="Brettin T.S."/>
            <person name="Han J."/>
            <person name="Larimer F.W."/>
            <person name="Land M.L."/>
            <person name="Hauser L."/>
            <person name="Kyrpides N."/>
            <person name="Wiegel J."/>
        </authorList>
    </citation>
    <scope>NUCLEOTIDE SEQUENCE [LARGE SCALE GENOMIC DNA]</scope>
    <source>
        <strain evidence="2">ATCC BAA-1301 / DSM 18059 / JW/NM-WN-LF</strain>
    </source>
</reference>
<dbReference type="KEGG" id="nth:Nther_0429"/>
<dbReference type="EMBL" id="CP001034">
    <property type="protein sequence ID" value="ACB84025.1"/>
    <property type="molecule type" value="Genomic_DNA"/>
</dbReference>
<dbReference type="OrthoDB" id="5521818at2"/>
<dbReference type="AlphaFoldDB" id="B2A5T2"/>
<organism evidence="1 2">
    <name type="scientific">Natranaerobius thermophilus (strain ATCC BAA-1301 / DSM 18059 / JW/NM-WN-LF)</name>
    <dbReference type="NCBI Taxonomy" id="457570"/>
    <lineage>
        <taxon>Bacteria</taxon>
        <taxon>Bacillati</taxon>
        <taxon>Bacillota</taxon>
        <taxon>Clostridia</taxon>
        <taxon>Natranaerobiales</taxon>
        <taxon>Natranaerobiaceae</taxon>
        <taxon>Natranaerobius</taxon>
    </lineage>
</organism>
<reference evidence="1 2" key="1">
    <citation type="submission" date="2008-04" db="EMBL/GenBank/DDBJ databases">
        <title>Complete sequence of chromosome of Natranaerobius thermophilus JW/NM-WN-LF.</title>
        <authorList>
            <consortium name="US DOE Joint Genome Institute"/>
            <person name="Copeland A."/>
            <person name="Lucas S."/>
            <person name="Lapidus A."/>
            <person name="Glavina del Rio T."/>
            <person name="Dalin E."/>
            <person name="Tice H."/>
            <person name="Bruce D."/>
            <person name="Goodwin L."/>
            <person name="Pitluck S."/>
            <person name="Chertkov O."/>
            <person name="Brettin T."/>
            <person name="Detter J.C."/>
            <person name="Han C."/>
            <person name="Kuske C.R."/>
            <person name="Schmutz J."/>
            <person name="Larimer F."/>
            <person name="Land M."/>
            <person name="Hauser L."/>
            <person name="Kyrpides N."/>
            <person name="Lykidis A."/>
            <person name="Mesbah N.M."/>
            <person name="Wiegel J."/>
        </authorList>
    </citation>
    <scope>NUCLEOTIDE SEQUENCE [LARGE SCALE GENOMIC DNA]</scope>
    <source>
        <strain evidence="2">ATCC BAA-1301 / DSM 18059 / JW/NM-WN-LF</strain>
    </source>
</reference>
<dbReference type="RefSeq" id="WP_012446912.1">
    <property type="nucleotide sequence ID" value="NC_010718.1"/>
</dbReference>
<dbReference type="HOGENOM" id="CLU_176870_0_0_9"/>
<dbReference type="Proteomes" id="UP000001683">
    <property type="component" value="Chromosome"/>
</dbReference>
<protein>
    <submittedName>
        <fullName evidence="1">Uncharacterized protein</fullName>
    </submittedName>
</protein>
<accession>B2A5T2</accession>
<name>B2A5T2_NATTJ</name>